<dbReference type="HOGENOM" id="CLU_1507578_0_0_9"/>
<reference evidence="3" key="1">
    <citation type="submission" date="2009-09" db="EMBL/GenBank/DDBJ databases">
        <title>The complete chromosome of Alicyclobacillus acidocaldarius subsp. acidocaldarius DSM 446.</title>
        <authorList>
            <consortium name="US DOE Joint Genome Institute (JGI-PGF)"/>
            <person name="Lucas S."/>
            <person name="Copeland A."/>
            <person name="Lapidus A."/>
            <person name="Glavina del Rio T."/>
            <person name="Dalin E."/>
            <person name="Tice H."/>
            <person name="Bruce D."/>
            <person name="Goodwin L."/>
            <person name="Pitluck S."/>
            <person name="Kyrpides N."/>
            <person name="Mavromatis K."/>
            <person name="Ivanova N."/>
            <person name="Ovchinnikova G."/>
            <person name="Chertkov O."/>
            <person name="Sims D."/>
            <person name="Brettin T."/>
            <person name="Detter J.C."/>
            <person name="Han C."/>
            <person name="Larimer F."/>
            <person name="Land M."/>
            <person name="Hauser L."/>
            <person name="Markowitz V."/>
            <person name="Cheng J.-F."/>
            <person name="Hugenholtz P."/>
            <person name="Woyke T."/>
            <person name="Wu D."/>
            <person name="Pukall R."/>
            <person name="Klenk H.-P."/>
            <person name="Eisen J.A."/>
        </authorList>
    </citation>
    <scope>NUCLEOTIDE SEQUENCE [LARGE SCALE GENOMIC DNA]</scope>
    <source>
        <strain evidence="3">ATCC 27009 / DSM 446 / BCRC 14685 / JCM 5260 / KCTC 1825 / NBRC 15652 / NCIMB 11725 / NRRL B-14509 / 104-IA</strain>
    </source>
</reference>
<keyword evidence="1" id="KW-0472">Membrane</keyword>
<dbReference type="AlphaFoldDB" id="C8WXH9"/>
<proteinExistence type="predicted"/>
<keyword evidence="3" id="KW-1185">Reference proteome</keyword>
<reference evidence="2 3" key="2">
    <citation type="journal article" date="2010" name="Stand. Genomic Sci.">
        <title>Complete genome sequence of Alicyclobacillus acidocaldarius type strain (104-IA).</title>
        <authorList>
            <person name="Mavromatis K."/>
            <person name="Sikorski J."/>
            <person name="Lapidus A."/>
            <person name="Glavina Del Rio T."/>
            <person name="Copeland A."/>
            <person name="Tice H."/>
            <person name="Cheng J.F."/>
            <person name="Lucas S."/>
            <person name="Chen F."/>
            <person name="Nolan M."/>
            <person name="Bruce D."/>
            <person name="Goodwin L."/>
            <person name="Pitluck S."/>
            <person name="Ivanova N."/>
            <person name="Ovchinnikova G."/>
            <person name="Pati A."/>
            <person name="Chen A."/>
            <person name="Palaniappan K."/>
            <person name="Land M."/>
            <person name="Hauser L."/>
            <person name="Chang Y.J."/>
            <person name="Jeffries C.D."/>
            <person name="Chain P."/>
            <person name="Meincke L."/>
            <person name="Sims D."/>
            <person name="Chertkov O."/>
            <person name="Han C."/>
            <person name="Brettin T."/>
            <person name="Detter J.C."/>
            <person name="Wahrenburg C."/>
            <person name="Rohde M."/>
            <person name="Pukall R."/>
            <person name="Goker M."/>
            <person name="Bristow J."/>
            <person name="Eisen J.A."/>
            <person name="Markowitz V."/>
            <person name="Hugenholtz P."/>
            <person name="Klenk H.P."/>
            <person name="Kyrpides N.C."/>
        </authorList>
    </citation>
    <scope>NUCLEOTIDE SEQUENCE [LARGE SCALE GENOMIC DNA]</scope>
    <source>
        <strain evidence="3">ATCC 27009 / DSM 446 / BCRC 14685 / JCM 5260 / KCTC 1825 / NBRC 15652 / NCIMB 11725 / NRRL B-14509 / 104-IA</strain>
    </source>
</reference>
<accession>C8WXH9</accession>
<feature type="transmembrane region" description="Helical" evidence="1">
    <location>
        <begin position="33"/>
        <end position="54"/>
    </location>
</feature>
<dbReference type="EMBL" id="CP001727">
    <property type="protein sequence ID" value="ACV58800.1"/>
    <property type="molecule type" value="Genomic_DNA"/>
</dbReference>
<evidence type="ECO:0000313" key="2">
    <source>
        <dbReference type="EMBL" id="ACV58800.1"/>
    </source>
</evidence>
<keyword evidence="1" id="KW-0812">Transmembrane</keyword>
<keyword evidence="1" id="KW-1133">Transmembrane helix</keyword>
<organism evidence="2 3">
    <name type="scientific">Alicyclobacillus acidocaldarius subsp. acidocaldarius (strain ATCC 27009 / DSM 446 / BCRC 14685 / JCM 5260 / KCTC 1825 / NBRC 15652 / NCIMB 11725 / NRRL B-14509 / 104-IA)</name>
    <name type="common">Bacillus acidocaldarius</name>
    <dbReference type="NCBI Taxonomy" id="521098"/>
    <lineage>
        <taxon>Bacteria</taxon>
        <taxon>Bacillati</taxon>
        <taxon>Bacillota</taxon>
        <taxon>Bacilli</taxon>
        <taxon>Bacillales</taxon>
        <taxon>Alicyclobacillaceae</taxon>
        <taxon>Alicyclobacillus</taxon>
    </lineage>
</organism>
<sequence length="178" mass="18850">MNGLGEWLRQVVAIALIGGIAEMMLPSGGLVRYVRMTVGVALLAALLSPILPALRGGWANSAADRASDFLFGNTATTAPAQPESRAVQDYAQALHQAEDQDAATYLAEWAEASLPDPIRSEVVKVTVEHPTSADQMAVTVLVRPTGMADAVEIRQIIASHLDIGPNQVEVLDEGDAPR</sequence>
<dbReference type="RefSeq" id="WP_012811092.1">
    <property type="nucleotide sequence ID" value="NC_013205.1"/>
</dbReference>
<evidence type="ECO:0000256" key="1">
    <source>
        <dbReference type="SAM" id="Phobius"/>
    </source>
</evidence>
<gene>
    <name evidence="2" type="ordered locus">Aaci_1788</name>
</gene>
<dbReference type="STRING" id="521098.Aaci_1788"/>
<evidence type="ECO:0008006" key="4">
    <source>
        <dbReference type="Google" id="ProtNLM"/>
    </source>
</evidence>
<dbReference type="Pfam" id="PF09581">
    <property type="entry name" value="Spore_III_AF"/>
    <property type="match status" value="1"/>
</dbReference>
<dbReference type="InterPro" id="IPR014245">
    <property type="entry name" value="Spore_III_AF"/>
</dbReference>
<name>C8WXH9_ALIAD</name>
<dbReference type="eggNOG" id="ENOG50307ZP">
    <property type="taxonomic scope" value="Bacteria"/>
</dbReference>
<dbReference type="Proteomes" id="UP000001917">
    <property type="component" value="Chromosome"/>
</dbReference>
<feature type="transmembrane region" description="Helical" evidence="1">
    <location>
        <begin position="7"/>
        <end position="27"/>
    </location>
</feature>
<dbReference type="KEGG" id="aac:Aaci_1788"/>
<evidence type="ECO:0000313" key="3">
    <source>
        <dbReference type="Proteomes" id="UP000001917"/>
    </source>
</evidence>
<protein>
    <recommendedName>
        <fullName evidence="4">Stage III sporulation protein AF</fullName>
    </recommendedName>
</protein>